<dbReference type="Pfam" id="PF25210">
    <property type="entry name" value="Kelch_FKB95"/>
    <property type="match status" value="1"/>
</dbReference>
<feature type="domain" description="FKB95-like N-terminal Kelch" evidence="1">
    <location>
        <begin position="2"/>
        <end position="139"/>
    </location>
</feature>
<gene>
    <name evidence="2" type="ORF">Bca52824_009528</name>
</gene>
<protein>
    <recommendedName>
        <fullName evidence="1">FKB95-like N-terminal Kelch domain-containing protein</fullName>
    </recommendedName>
</protein>
<evidence type="ECO:0000313" key="2">
    <source>
        <dbReference type="EMBL" id="KAG2326800.1"/>
    </source>
</evidence>
<proteinExistence type="predicted"/>
<dbReference type="OrthoDB" id="1022917at2759"/>
<keyword evidence="3" id="KW-1185">Reference proteome</keyword>
<dbReference type="Gene3D" id="2.120.10.80">
    <property type="entry name" value="Kelch-type beta propeller"/>
    <property type="match status" value="1"/>
</dbReference>
<dbReference type="InterPro" id="IPR057499">
    <property type="entry name" value="Kelch_FKB95"/>
</dbReference>
<dbReference type="AlphaFoldDB" id="A0A8X8B969"/>
<dbReference type="PANTHER" id="PTHR24414:SF123">
    <property type="entry name" value="F-BOX DOMAIN-CONTAINING PROTEIN"/>
    <property type="match status" value="1"/>
</dbReference>
<organism evidence="2 3">
    <name type="scientific">Brassica carinata</name>
    <name type="common">Ethiopian mustard</name>
    <name type="synonym">Abyssinian cabbage</name>
    <dbReference type="NCBI Taxonomy" id="52824"/>
    <lineage>
        <taxon>Eukaryota</taxon>
        <taxon>Viridiplantae</taxon>
        <taxon>Streptophyta</taxon>
        <taxon>Embryophyta</taxon>
        <taxon>Tracheophyta</taxon>
        <taxon>Spermatophyta</taxon>
        <taxon>Magnoliopsida</taxon>
        <taxon>eudicotyledons</taxon>
        <taxon>Gunneridae</taxon>
        <taxon>Pentapetalae</taxon>
        <taxon>rosids</taxon>
        <taxon>malvids</taxon>
        <taxon>Brassicales</taxon>
        <taxon>Brassicaceae</taxon>
        <taxon>Brassiceae</taxon>
        <taxon>Brassica</taxon>
    </lineage>
</organism>
<reference evidence="2 3" key="1">
    <citation type="submission" date="2020-02" db="EMBL/GenBank/DDBJ databases">
        <authorList>
            <person name="Ma Q."/>
            <person name="Huang Y."/>
            <person name="Song X."/>
            <person name="Pei D."/>
        </authorList>
    </citation>
    <scope>NUCLEOTIDE SEQUENCE [LARGE SCALE GENOMIC DNA]</scope>
    <source>
        <strain evidence="2">Sxm20200214</strain>
        <tissue evidence="2">Leaf</tissue>
    </source>
</reference>
<evidence type="ECO:0000313" key="3">
    <source>
        <dbReference type="Proteomes" id="UP000886595"/>
    </source>
</evidence>
<dbReference type="SUPFAM" id="SSF117281">
    <property type="entry name" value="Kelch motif"/>
    <property type="match status" value="1"/>
</dbReference>
<comment type="caution">
    <text evidence="2">The sequence shown here is derived from an EMBL/GenBank/DDBJ whole genome shotgun (WGS) entry which is preliminary data.</text>
</comment>
<accession>A0A8X8B969</accession>
<name>A0A8X8B969_BRACI</name>
<dbReference type="EMBL" id="JAAMPC010000002">
    <property type="protein sequence ID" value="KAG2326800.1"/>
    <property type="molecule type" value="Genomic_DNA"/>
</dbReference>
<dbReference type="InterPro" id="IPR015915">
    <property type="entry name" value="Kelch-typ_b-propeller"/>
</dbReference>
<dbReference type="PANTHER" id="PTHR24414">
    <property type="entry name" value="F-BOX/KELCH-REPEAT PROTEIN SKIP4"/>
    <property type="match status" value="1"/>
</dbReference>
<sequence>MPSMNNVTMFVSVAGVIDGKIYVTGYTKIPWDTSEKMVMAVFNTEKQIWEIMTETMIGRPVGCVVMAGKMYARDPFNSFVYDPVESKWETDKTLNMFKWVGGCVVDDVLYYFDSLGKVLRAYDPKESSWIVVKGVRRFHLKGGATEVRFGFAILVPLFSLAPERLMIFKDQRID</sequence>
<dbReference type="InterPro" id="IPR050354">
    <property type="entry name" value="F-box/kelch-repeat_ARATH"/>
</dbReference>
<evidence type="ECO:0000259" key="1">
    <source>
        <dbReference type="Pfam" id="PF25210"/>
    </source>
</evidence>
<dbReference type="Proteomes" id="UP000886595">
    <property type="component" value="Unassembled WGS sequence"/>
</dbReference>